<proteinExistence type="predicted"/>
<evidence type="ECO:0000256" key="1">
    <source>
        <dbReference type="SAM" id="MobiDB-lite"/>
    </source>
</evidence>
<dbReference type="Pfam" id="PF11326">
    <property type="entry name" value="PANTS-like"/>
    <property type="match status" value="1"/>
</dbReference>
<dbReference type="GeneID" id="5856010"/>
<dbReference type="PANTHER" id="PTHR28052">
    <property type="entry name" value="UPF0545 PROTEIN C22ORF39"/>
    <property type="match status" value="1"/>
</dbReference>
<dbReference type="VEuPathDB" id="FungiDB:MGL_0973"/>
<accession>A8PVW8</accession>
<dbReference type="OMA" id="PGCMKLF"/>
<evidence type="ECO:0008006" key="4">
    <source>
        <dbReference type="Google" id="ProtNLM"/>
    </source>
</evidence>
<evidence type="ECO:0000313" key="3">
    <source>
        <dbReference type="Proteomes" id="UP000008837"/>
    </source>
</evidence>
<dbReference type="OrthoDB" id="2017405at2759"/>
<sequence length="156" mass="17708">MGAVASRSAGEGDAAANPRESSPAPLANRDFETLRREELVLEAAANPLEDIPSCLTLFDKWLTCYALGEQFRSVYRYGTIANCAPRREDFKFCLTLRQYDPETRRAKWLERRAEASAHQRKGVRTSEAVWEMRRDPLMDPAFVDPSYPLPSCTYPC</sequence>
<dbReference type="InterPro" id="IPR021475">
    <property type="entry name" value="Pants/Emi1-like"/>
</dbReference>
<organism evidence="2 3">
    <name type="scientific">Malassezia globosa (strain ATCC MYA-4612 / CBS 7966)</name>
    <name type="common">Dandruff-associated fungus</name>
    <dbReference type="NCBI Taxonomy" id="425265"/>
    <lineage>
        <taxon>Eukaryota</taxon>
        <taxon>Fungi</taxon>
        <taxon>Dikarya</taxon>
        <taxon>Basidiomycota</taxon>
        <taxon>Ustilaginomycotina</taxon>
        <taxon>Malasseziomycetes</taxon>
        <taxon>Malasseziales</taxon>
        <taxon>Malasseziaceae</taxon>
        <taxon>Malassezia</taxon>
    </lineage>
</organism>
<reference evidence="2 3" key="1">
    <citation type="journal article" date="2007" name="Proc. Natl. Acad. Sci. U.S.A.">
        <title>Dandruff-associated Malassezia genomes reveal convergent and divergent virulence traits shared with plant and human fungal pathogens.</title>
        <authorList>
            <person name="Xu J."/>
            <person name="Saunders C.W."/>
            <person name="Hu P."/>
            <person name="Grant R.A."/>
            <person name="Boekhout T."/>
            <person name="Kuramae E.E."/>
            <person name="Kronstad J.W."/>
            <person name="Deangelis Y.M."/>
            <person name="Reeder N.L."/>
            <person name="Johnstone K.R."/>
            <person name="Leland M."/>
            <person name="Fieno A.M."/>
            <person name="Begley W.M."/>
            <person name="Sun Y."/>
            <person name="Lacey M.P."/>
            <person name="Chaudhary T."/>
            <person name="Keough T."/>
            <person name="Chu L."/>
            <person name="Sears R."/>
            <person name="Yuan B."/>
            <person name="Dawson T.L.Jr."/>
        </authorList>
    </citation>
    <scope>NUCLEOTIDE SEQUENCE [LARGE SCALE GENOMIC DNA]</scope>
    <source>
        <strain evidence="3">ATCC MYA-4612 / CBS 7966</strain>
    </source>
</reference>
<name>A8PVW8_MALGO</name>
<feature type="region of interest" description="Disordered" evidence="1">
    <location>
        <begin position="1"/>
        <end position="28"/>
    </location>
</feature>
<protein>
    <recommendedName>
        <fullName evidence="4">Early meiotic induction protein 1</fullName>
    </recommendedName>
</protein>
<keyword evidence="3" id="KW-1185">Reference proteome</keyword>
<dbReference type="InParanoid" id="A8PVW8"/>
<dbReference type="AlphaFoldDB" id="A8PVW8"/>
<dbReference type="PANTHER" id="PTHR28052:SF1">
    <property type="entry name" value="UPF0545 PROTEIN C22ORF39"/>
    <property type="match status" value="1"/>
</dbReference>
<dbReference type="STRING" id="425265.A8PVW8"/>
<dbReference type="RefSeq" id="XP_001731705.1">
    <property type="nucleotide sequence ID" value="XM_001731653.1"/>
</dbReference>
<dbReference type="KEGG" id="mgl:MGL_0973"/>
<dbReference type="Proteomes" id="UP000008837">
    <property type="component" value="Unassembled WGS sequence"/>
</dbReference>
<evidence type="ECO:0000313" key="2">
    <source>
        <dbReference type="EMBL" id="EDP44491.1"/>
    </source>
</evidence>
<comment type="caution">
    <text evidence="2">The sequence shown here is derived from an EMBL/GenBank/DDBJ whole genome shotgun (WGS) entry which is preliminary data.</text>
</comment>
<gene>
    <name evidence="2" type="ORF">MGL_0973</name>
</gene>
<dbReference type="EMBL" id="AAYY01000003">
    <property type="protein sequence ID" value="EDP44491.1"/>
    <property type="molecule type" value="Genomic_DNA"/>
</dbReference>